<dbReference type="EMBL" id="HBUF01634411">
    <property type="protein sequence ID" value="CAG6783778.1"/>
    <property type="molecule type" value="Transcribed_RNA"/>
</dbReference>
<reference evidence="1" key="1">
    <citation type="submission" date="2021-05" db="EMBL/GenBank/DDBJ databases">
        <authorList>
            <person name="Alioto T."/>
            <person name="Alioto T."/>
            <person name="Gomez Garrido J."/>
        </authorList>
    </citation>
    <scope>NUCLEOTIDE SEQUENCE</scope>
</reference>
<accession>A0A8D9FAM9</accession>
<protein>
    <submittedName>
        <fullName evidence="1">Uncharacterized protein</fullName>
    </submittedName>
</protein>
<organism evidence="1">
    <name type="scientific">Cacopsylla melanoneura</name>
    <dbReference type="NCBI Taxonomy" id="428564"/>
    <lineage>
        <taxon>Eukaryota</taxon>
        <taxon>Metazoa</taxon>
        <taxon>Ecdysozoa</taxon>
        <taxon>Arthropoda</taxon>
        <taxon>Hexapoda</taxon>
        <taxon>Insecta</taxon>
        <taxon>Pterygota</taxon>
        <taxon>Neoptera</taxon>
        <taxon>Paraneoptera</taxon>
        <taxon>Hemiptera</taxon>
        <taxon>Sternorrhyncha</taxon>
        <taxon>Psylloidea</taxon>
        <taxon>Psyllidae</taxon>
        <taxon>Psyllinae</taxon>
        <taxon>Cacopsylla</taxon>
    </lineage>
</organism>
<evidence type="ECO:0000313" key="1">
    <source>
        <dbReference type="EMBL" id="CAG6783778.1"/>
    </source>
</evidence>
<dbReference type="AlphaFoldDB" id="A0A8D9FAM9"/>
<name>A0A8D9FAM9_9HEMI</name>
<sequence>MEKNCDENEKVSTASVDLFSRMNFYHQFKIEMHCSQLCVPSLVPKEIYVKLTTTSNSNNDVQRLGRMYVSFLFNSCKGNVKIIKSFMFSFKTNDQGQKVNHRTK</sequence>
<proteinExistence type="predicted"/>